<comment type="caution">
    <text evidence="2">The sequence shown here is derived from an EMBL/GenBank/DDBJ whole genome shotgun (WGS) entry which is preliminary data.</text>
</comment>
<feature type="domain" description="AbiJ-NTD3" evidence="1">
    <location>
        <begin position="4"/>
        <end position="160"/>
    </location>
</feature>
<reference evidence="2 3" key="1">
    <citation type="submission" date="2018-08" db="EMBL/GenBank/DDBJ databases">
        <title>A genome reference for cultivated species of the human gut microbiota.</title>
        <authorList>
            <person name="Zou Y."/>
            <person name="Xue W."/>
            <person name="Luo G."/>
        </authorList>
    </citation>
    <scope>NUCLEOTIDE SEQUENCE [LARGE SCALE GENOMIC DNA]</scope>
    <source>
        <strain evidence="2 3">AM42-13AC</strain>
    </source>
</reference>
<dbReference type="InterPro" id="IPR041427">
    <property type="entry name" value="AbiJ-NTD3"/>
</dbReference>
<evidence type="ECO:0000259" key="1">
    <source>
        <dbReference type="Pfam" id="PF18860"/>
    </source>
</evidence>
<accession>A0A413UAB1</accession>
<dbReference type="EMBL" id="QSGD01000056">
    <property type="protein sequence ID" value="RHB01695.1"/>
    <property type="molecule type" value="Genomic_DNA"/>
</dbReference>
<evidence type="ECO:0000313" key="2">
    <source>
        <dbReference type="EMBL" id="RHB01695.1"/>
    </source>
</evidence>
<name>A0A413UAB1_9FIRM</name>
<dbReference type="Pfam" id="PF18860">
    <property type="entry name" value="AbiJ_NTD3"/>
    <property type="match status" value="1"/>
</dbReference>
<protein>
    <recommendedName>
        <fullName evidence="1">AbiJ-NTD3 domain-containing protein</fullName>
    </recommendedName>
</protein>
<dbReference type="RefSeq" id="WP_118012075.1">
    <property type="nucleotide sequence ID" value="NZ_QSGD01000056.1"/>
</dbReference>
<dbReference type="Proteomes" id="UP000285288">
    <property type="component" value="Unassembled WGS sequence"/>
</dbReference>
<sequence>MGTITNLTKRNIISLFKNGYTSDDIWGANYIEYDCIGVYENDYEFLERIYDLDNLPSKDPRYENAKADIIHHTILNDDYDKCWFFTDDRFGLCGENDEIYLHFLCEIFDPYVRDESENWETFLKLVDDLLKEDGWELFECGKISGKAKFGYRRYNPDNYRYIPFSIRYEKLLKNKNLILTIPMSVREKIKQFLNNSDQRLIITDDSGFNYNSFISTEFFNDVNKFYEPKYFDGNNYVSTDNINSFIMDNYPEKVFDIIEYYSYQKQDESFIKFINTIFDNNDLPFILEGFRISESNSFSIEDSTDKAKINDEDLKRIIESAKELFSKHEMELACEKIWDAFERVKTYYYPDISDKKGSVEKLVRGISHDSYFYNLFNTEFKALTDMGNKFRIRHHEKGKININDENYYEYFYNRCLSLLILVLNSVESQTSI</sequence>
<evidence type="ECO:0000313" key="3">
    <source>
        <dbReference type="Proteomes" id="UP000285288"/>
    </source>
</evidence>
<dbReference type="AlphaFoldDB" id="A0A413UAB1"/>
<gene>
    <name evidence="2" type="ORF">DW907_10595</name>
</gene>
<proteinExistence type="predicted"/>
<organism evidence="2 3">
    <name type="scientific">Holdemanella biformis</name>
    <dbReference type="NCBI Taxonomy" id="1735"/>
    <lineage>
        <taxon>Bacteria</taxon>
        <taxon>Bacillati</taxon>
        <taxon>Bacillota</taxon>
        <taxon>Erysipelotrichia</taxon>
        <taxon>Erysipelotrichales</taxon>
        <taxon>Erysipelotrichaceae</taxon>
        <taxon>Holdemanella</taxon>
    </lineage>
</organism>